<keyword evidence="3" id="KW-1185">Reference proteome</keyword>
<sequence length="68" mass="7358">MTTSNCVLSNATRERVDGALPSPPRLDEAPEFRELEYVGGPDDPMMAPVSQPQTASADTKQWRVLGVA</sequence>
<organism evidence="2 3">
    <name type="scientific">Sphagnum troendelagicum</name>
    <dbReference type="NCBI Taxonomy" id="128251"/>
    <lineage>
        <taxon>Eukaryota</taxon>
        <taxon>Viridiplantae</taxon>
        <taxon>Streptophyta</taxon>
        <taxon>Embryophyta</taxon>
        <taxon>Bryophyta</taxon>
        <taxon>Sphagnophytina</taxon>
        <taxon>Sphagnopsida</taxon>
        <taxon>Sphagnales</taxon>
        <taxon>Sphagnaceae</taxon>
        <taxon>Sphagnum</taxon>
    </lineage>
</organism>
<proteinExistence type="predicted"/>
<feature type="region of interest" description="Disordered" evidence="1">
    <location>
        <begin position="38"/>
        <end position="58"/>
    </location>
</feature>
<dbReference type="Proteomes" id="UP001497512">
    <property type="component" value="Chromosome 3"/>
</dbReference>
<protein>
    <submittedName>
        <fullName evidence="2">Uncharacterized protein</fullName>
    </submittedName>
</protein>
<gene>
    <name evidence="2" type="ORF">CSSPTR1EN2_LOCUS15900</name>
</gene>
<dbReference type="EMBL" id="OZ019895">
    <property type="protein sequence ID" value="CAK9221326.1"/>
    <property type="molecule type" value="Genomic_DNA"/>
</dbReference>
<evidence type="ECO:0000313" key="2">
    <source>
        <dbReference type="EMBL" id="CAK9221326.1"/>
    </source>
</evidence>
<accession>A0ABP0UI54</accession>
<evidence type="ECO:0000313" key="3">
    <source>
        <dbReference type="Proteomes" id="UP001497512"/>
    </source>
</evidence>
<name>A0ABP0UI54_9BRYO</name>
<evidence type="ECO:0000256" key="1">
    <source>
        <dbReference type="SAM" id="MobiDB-lite"/>
    </source>
</evidence>
<reference evidence="2" key="1">
    <citation type="submission" date="2024-02" db="EMBL/GenBank/DDBJ databases">
        <authorList>
            <consortium name="ELIXIR-Norway"/>
            <consortium name="Elixir Norway"/>
        </authorList>
    </citation>
    <scope>NUCLEOTIDE SEQUENCE</scope>
</reference>